<dbReference type="GO" id="GO:0006352">
    <property type="term" value="P:DNA-templated transcription initiation"/>
    <property type="evidence" value="ECO:0007669"/>
    <property type="project" value="InterPro"/>
</dbReference>
<accession>A0A1P8WKS0</accession>
<keyword evidence="3" id="KW-0731">Sigma factor</keyword>
<evidence type="ECO:0000256" key="2">
    <source>
        <dbReference type="ARBA" id="ARBA00023015"/>
    </source>
</evidence>
<dbReference type="SUPFAM" id="SSF88659">
    <property type="entry name" value="Sigma3 and sigma4 domains of RNA polymerase sigma factors"/>
    <property type="match status" value="1"/>
</dbReference>
<dbReference type="Pfam" id="PF04542">
    <property type="entry name" value="Sigma70_r2"/>
    <property type="match status" value="1"/>
</dbReference>
<dbReference type="GO" id="GO:0003677">
    <property type="term" value="F:DNA binding"/>
    <property type="evidence" value="ECO:0007669"/>
    <property type="project" value="UniProtKB-KW"/>
</dbReference>
<name>A0A1P8WKS0_9PLAN</name>
<dbReference type="EMBL" id="CP017641">
    <property type="protein sequence ID" value="APZ94645.1"/>
    <property type="molecule type" value="Genomic_DNA"/>
</dbReference>
<dbReference type="InterPro" id="IPR013249">
    <property type="entry name" value="RNA_pol_sigma70_r4_t2"/>
</dbReference>
<feature type="domain" description="RNA polymerase sigma factor 70 region 4 type 2" evidence="7">
    <location>
        <begin position="201"/>
        <end position="252"/>
    </location>
</feature>
<evidence type="ECO:0000259" key="7">
    <source>
        <dbReference type="Pfam" id="PF08281"/>
    </source>
</evidence>
<keyword evidence="4" id="KW-0238">DNA-binding</keyword>
<evidence type="ECO:0000259" key="6">
    <source>
        <dbReference type="Pfam" id="PF04542"/>
    </source>
</evidence>
<feature type="domain" description="RNA polymerase sigma-70 region 2" evidence="6">
    <location>
        <begin position="97"/>
        <end position="152"/>
    </location>
</feature>
<sequence>MPDTMNDQPASLQKTRVVVVIAIHHDRVIHGILRPVKIRPNSCVSQTATTYLVREYMSDSGPHKDPSIPIEAGDEQSFIEQFSQSRSRLKQMLEFRMDRRLRAREDPSDILQEVYIDAVQRLEHYRKKPELSFYVWLRQLTTQRLIDVHRRHLKAEVRNVKQEVSLDHRRLAATSASMAMQLAAHLASPSQLAMRAEMISIIEEALDNMDEIDREILALRHFEELRNSEVAEVLGLKEAAASNRYVRALSRLQEVLQDIPGFFDEV</sequence>
<dbReference type="GO" id="GO:0016987">
    <property type="term" value="F:sigma factor activity"/>
    <property type="evidence" value="ECO:0007669"/>
    <property type="project" value="UniProtKB-KW"/>
</dbReference>
<dbReference type="InterPro" id="IPR039425">
    <property type="entry name" value="RNA_pol_sigma-70-like"/>
</dbReference>
<keyword evidence="9" id="KW-1185">Reference proteome</keyword>
<evidence type="ECO:0000313" key="9">
    <source>
        <dbReference type="Proteomes" id="UP000187735"/>
    </source>
</evidence>
<dbReference type="InterPro" id="IPR013324">
    <property type="entry name" value="RNA_pol_sigma_r3/r4-like"/>
</dbReference>
<evidence type="ECO:0000256" key="5">
    <source>
        <dbReference type="ARBA" id="ARBA00023163"/>
    </source>
</evidence>
<gene>
    <name evidence="8" type="primary">sigW_3</name>
    <name evidence="8" type="ORF">Fuma_04278</name>
</gene>
<dbReference type="CDD" id="cd06171">
    <property type="entry name" value="Sigma70_r4"/>
    <property type="match status" value="1"/>
</dbReference>
<keyword evidence="5" id="KW-0804">Transcription</keyword>
<evidence type="ECO:0000256" key="3">
    <source>
        <dbReference type="ARBA" id="ARBA00023082"/>
    </source>
</evidence>
<dbReference type="Proteomes" id="UP000187735">
    <property type="component" value="Chromosome"/>
</dbReference>
<dbReference type="PANTHER" id="PTHR43133:SF8">
    <property type="entry name" value="RNA POLYMERASE SIGMA FACTOR HI_1459-RELATED"/>
    <property type="match status" value="1"/>
</dbReference>
<protein>
    <submittedName>
        <fullName evidence="8">Sigma-W factor</fullName>
    </submittedName>
</protein>
<dbReference type="SUPFAM" id="SSF88946">
    <property type="entry name" value="Sigma2 domain of RNA polymerase sigma factors"/>
    <property type="match status" value="1"/>
</dbReference>
<dbReference type="InterPro" id="IPR013325">
    <property type="entry name" value="RNA_pol_sigma_r2"/>
</dbReference>
<dbReference type="AlphaFoldDB" id="A0A1P8WKS0"/>
<dbReference type="InterPro" id="IPR036388">
    <property type="entry name" value="WH-like_DNA-bd_sf"/>
</dbReference>
<dbReference type="PANTHER" id="PTHR43133">
    <property type="entry name" value="RNA POLYMERASE ECF-TYPE SIGMA FACTO"/>
    <property type="match status" value="1"/>
</dbReference>
<keyword evidence="2" id="KW-0805">Transcription regulation</keyword>
<dbReference type="InterPro" id="IPR014284">
    <property type="entry name" value="RNA_pol_sigma-70_dom"/>
</dbReference>
<dbReference type="Gene3D" id="1.10.10.10">
    <property type="entry name" value="Winged helix-like DNA-binding domain superfamily/Winged helix DNA-binding domain"/>
    <property type="match status" value="1"/>
</dbReference>
<reference evidence="8 9" key="1">
    <citation type="journal article" date="2016" name="Front. Microbiol.">
        <title>Fuerstia marisgermanicae gen. nov., sp. nov., an Unusual Member of the Phylum Planctomycetes from the German Wadden Sea.</title>
        <authorList>
            <person name="Kohn T."/>
            <person name="Heuer A."/>
            <person name="Jogler M."/>
            <person name="Vollmers J."/>
            <person name="Boedeker C."/>
            <person name="Bunk B."/>
            <person name="Rast P."/>
            <person name="Borchert D."/>
            <person name="Glockner I."/>
            <person name="Freese H.M."/>
            <person name="Klenk H.P."/>
            <person name="Overmann J."/>
            <person name="Kaster A.K."/>
            <person name="Rohde M."/>
            <person name="Wiegand S."/>
            <person name="Jogler C."/>
        </authorList>
    </citation>
    <scope>NUCLEOTIDE SEQUENCE [LARGE SCALE GENOMIC DNA]</scope>
    <source>
        <strain evidence="8 9">NH11</strain>
    </source>
</reference>
<evidence type="ECO:0000313" key="8">
    <source>
        <dbReference type="EMBL" id="APZ94645.1"/>
    </source>
</evidence>
<comment type="similarity">
    <text evidence="1">Belongs to the sigma-70 factor family. ECF subfamily.</text>
</comment>
<organism evidence="8 9">
    <name type="scientific">Fuerstiella marisgermanici</name>
    <dbReference type="NCBI Taxonomy" id="1891926"/>
    <lineage>
        <taxon>Bacteria</taxon>
        <taxon>Pseudomonadati</taxon>
        <taxon>Planctomycetota</taxon>
        <taxon>Planctomycetia</taxon>
        <taxon>Planctomycetales</taxon>
        <taxon>Planctomycetaceae</taxon>
        <taxon>Fuerstiella</taxon>
    </lineage>
</organism>
<proteinExistence type="inferred from homology"/>
<evidence type="ECO:0000256" key="4">
    <source>
        <dbReference type="ARBA" id="ARBA00023125"/>
    </source>
</evidence>
<dbReference type="Pfam" id="PF08281">
    <property type="entry name" value="Sigma70_r4_2"/>
    <property type="match status" value="1"/>
</dbReference>
<dbReference type="InterPro" id="IPR007627">
    <property type="entry name" value="RNA_pol_sigma70_r2"/>
</dbReference>
<dbReference type="NCBIfam" id="TIGR02937">
    <property type="entry name" value="sigma70-ECF"/>
    <property type="match status" value="1"/>
</dbReference>
<dbReference type="KEGG" id="fmr:Fuma_04278"/>
<evidence type="ECO:0000256" key="1">
    <source>
        <dbReference type="ARBA" id="ARBA00010641"/>
    </source>
</evidence>
<dbReference type="Gene3D" id="1.10.1740.10">
    <property type="match status" value="1"/>
</dbReference>
<dbReference type="STRING" id="1891926.Fuma_04278"/>